<dbReference type="Pfam" id="PF20990">
    <property type="entry name" value="DUF2207_C"/>
    <property type="match status" value="1"/>
</dbReference>
<dbReference type="InterPro" id="IPR048389">
    <property type="entry name" value="YciQ-like_C"/>
</dbReference>
<dbReference type="EMBL" id="CP115149">
    <property type="protein sequence ID" value="WBL37499.1"/>
    <property type="molecule type" value="Genomic_DNA"/>
</dbReference>
<evidence type="ECO:0000313" key="2">
    <source>
        <dbReference type="EMBL" id="WBL37499.1"/>
    </source>
</evidence>
<proteinExistence type="predicted"/>
<sequence>MAFFGATFFGRGLALAGFGLGGLALLVLAPSMARRTAKGSEALRRVLGFRLYIATAEQHRQEFNERENIFARYLPYAIVFGCVEKWAKAFEGLDDQARQSTAAWYAGTGPFRVAAFSEGLRSFNSSVGATLAATRSGGGSGFGGGAGGGGGGGGGGSW</sequence>
<name>A0ABY7MAF5_9CHLR</name>
<reference evidence="2 3" key="1">
    <citation type="journal article" date="2023" name="ISME J.">
        <title>Thermophilic Dehalococcoidia with unusual traits shed light on an unexpected past.</title>
        <authorList>
            <person name="Palmer M."/>
            <person name="Covington J.K."/>
            <person name="Zhou E.M."/>
            <person name="Thomas S.C."/>
            <person name="Habib N."/>
            <person name="Seymour C.O."/>
            <person name="Lai D."/>
            <person name="Johnston J."/>
            <person name="Hashimi A."/>
            <person name="Jiao J.Y."/>
            <person name="Muok A.R."/>
            <person name="Liu L."/>
            <person name="Xian W.D."/>
            <person name="Zhi X.Y."/>
            <person name="Li M.M."/>
            <person name="Silva L.P."/>
            <person name="Bowen B.P."/>
            <person name="Louie K."/>
            <person name="Briegel A."/>
            <person name="Pett-Ridge J."/>
            <person name="Weber P.K."/>
            <person name="Tocheva E.I."/>
            <person name="Woyke T."/>
            <person name="Northen T.R."/>
            <person name="Mayali X."/>
            <person name="Li W.J."/>
            <person name="Hedlund B.P."/>
        </authorList>
    </citation>
    <scope>NUCLEOTIDE SEQUENCE [LARGE SCALE GENOMIC DNA]</scope>
    <source>
        <strain evidence="2 3">YIM 72310</strain>
    </source>
</reference>
<keyword evidence="3" id="KW-1185">Reference proteome</keyword>
<evidence type="ECO:0000313" key="3">
    <source>
        <dbReference type="Proteomes" id="UP001212803"/>
    </source>
</evidence>
<evidence type="ECO:0000259" key="1">
    <source>
        <dbReference type="Pfam" id="PF20990"/>
    </source>
</evidence>
<organism evidence="2 3">
    <name type="scientific">Tepidiforma flava</name>
    <dbReference type="NCBI Taxonomy" id="3004094"/>
    <lineage>
        <taxon>Bacteria</taxon>
        <taxon>Bacillati</taxon>
        <taxon>Chloroflexota</taxon>
        <taxon>Tepidiformia</taxon>
        <taxon>Tepidiformales</taxon>
        <taxon>Tepidiformaceae</taxon>
        <taxon>Tepidiforma</taxon>
    </lineage>
</organism>
<accession>A0ABY7MAF5</accession>
<dbReference type="Proteomes" id="UP001212803">
    <property type="component" value="Chromosome"/>
</dbReference>
<feature type="domain" description="Predicted membrane protein YciQ-like C-terminal" evidence="1">
    <location>
        <begin position="10"/>
        <end position="90"/>
    </location>
</feature>
<gene>
    <name evidence="2" type="ORF">O0235_01525</name>
</gene>
<protein>
    <submittedName>
        <fullName evidence="2">DUF2207 domain-containing protein</fullName>
    </submittedName>
</protein>